<feature type="region of interest" description="Disordered" evidence="1">
    <location>
        <begin position="74"/>
        <end position="99"/>
    </location>
</feature>
<sequence>MWPEDAEVWFYHDIKQQRQRFIRSIPFHSHDSAKHKQMITAGSEQHEITQLTINNHNHQENQREVEHKLLKPQVQNRKQQQRHSWLQKPTQTAIEQQSTKQSSVLGGRLLRRLILSIAGDSEHLIQLIVAIIRVGIKVRHAKQDGGLFGYTNIEDTSGHWDWLWPYMVP</sequence>
<proteinExistence type="predicted"/>
<dbReference type="EMBL" id="CAJNOQ010014670">
    <property type="protein sequence ID" value="CAF1346248.1"/>
    <property type="molecule type" value="Genomic_DNA"/>
</dbReference>
<evidence type="ECO:0000313" key="4">
    <source>
        <dbReference type="Proteomes" id="UP000663829"/>
    </source>
</evidence>
<dbReference type="EMBL" id="CAJOBC010061766">
    <property type="protein sequence ID" value="CAF4212250.1"/>
    <property type="molecule type" value="Genomic_DNA"/>
</dbReference>
<protein>
    <submittedName>
        <fullName evidence="2">Uncharacterized protein</fullName>
    </submittedName>
</protein>
<comment type="caution">
    <text evidence="2">The sequence shown here is derived from an EMBL/GenBank/DDBJ whole genome shotgun (WGS) entry which is preliminary data.</text>
</comment>
<keyword evidence="4" id="KW-1185">Reference proteome</keyword>
<name>A0A815H4L4_9BILA</name>
<dbReference type="Proteomes" id="UP000681722">
    <property type="component" value="Unassembled WGS sequence"/>
</dbReference>
<organism evidence="2 4">
    <name type="scientific">Didymodactylos carnosus</name>
    <dbReference type="NCBI Taxonomy" id="1234261"/>
    <lineage>
        <taxon>Eukaryota</taxon>
        <taxon>Metazoa</taxon>
        <taxon>Spiralia</taxon>
        <taxon>Gnathifera</taxon>
        <taxon>Rotifera</taxon>
        <taxon>Eurotatoria</taxon>
        <taxon>Bdelloidea</taxon>
        <taxon>Philodinida</taxon>
        <taxon>Philodinidae</taxon>
        <taxon>Didymodactylos</taxon>
    </lineage>
</organism>
<reference evidence="2" key="1">
    <citation type="submission" date="2021-02" db="EMBL/GenBank/DDBJ databases">
        <authorList>
            <person name="Nowell W R."/>
        </authorList>
    </citation>
    <scope>NUCLEOTIDE SEQUENCE</scope>
</reference>
<gene>
    <name evidence="2" type="ORF">GPM918_LOCUS30680</name>
    <name evidence="3" type="ORF">SRO942_LOCUS31300</name>
</gene>
<evidence type="ECO:0000256" key="1">
    <source>
        <dbReference type="SAM" id="MobiDB-lite"/>
    </source>
</evidence>
<accession>A0A815H4L4</accession>
<dbReference type="AlphaFoldDB" id="A0A815H4L4"/>
<evidence type="ECO:0000313" key="3">
    <source>
        <dbReference type="EMBL" id="CAF4212250.1"/>
    </source>
</evidence>
<dbReference type="Proteomes" id="UP000663829">
    <property type="component" value="Unassembled WGS sequence"/>
</dbReference>
<evidence type="ECO:0000313" key="2">
    <source>
        <dbReference type="EMBL" id="CAF1346248.1"/>
    </source>
</evidence>